<dbReference type="InterPro" id="IPR051466">
    <property type="entry name" value="D-amino_acid_metab_enzyme"/>
</dbReference>
<comment type="cofactor">
    <cofactor evidence="1">
        <name>pyridoxal 5'-phosphate</name>
        <dbReference type="ChEBI" id="CHEBI:597326"/>
    </cofactor>
</comment>
<evidence type="ECO:0000256" key="13">
    <source>
        <dbReference type="ARBA" id="ARBA00075219"/>
    </source>
</evidence>
<dbReference type="PANTHER" id="PTHR28004">
    <property type="entry name" value="ZGC:162816-RELATED"/>
    <property type="match status" value="1"/>
</dbReference>
<evidence type="ECO:0000256" key="7">
    <source>
        <dbReference type="ARBA" id="ARBA00022898"/>
    </source>
</evidence>
<sequence length="408" mass="44865">MDLDKFGSKFYVSPSKDALKKKYVGISIYEIPTPAFVVDQKVVKNNCDEMLKSIEATGALFRPHVKTHKCIEAMDLQLQGRVNAVVVSTIREAIAVVASGKVDDILYGLPVCRSRLEELYELSKNVKSVRLLIDNLAHIDILKQFAQKHSIKRPFSVFIKIDMGTSRAGLQVGSPELQDLIDTTLNASGIINLFGFYCHAGHSYGASSIEEARNYLLDEIRAANVAAEYVHKKNRSTPLVLSVGATPTAHATKAWIADSVPKLYGRLEIHTGNYAFCDLQQAATGCVSVSNIACSVMAEVISTYPNRKGAPGEALVNAGVISLSRENGRIPGFGNVITEGLENWYVDRLSQEHGILRSSNSKDVLPRIGQLVRIVPQHACITANAFTWYFVTDGGDIITDIWVPWRGW</sequence>
<dbReference type="VEuPathDB" id="FungiDB:SJAG_04827"/>
<dbReference type="Gene3D" id="3.20.20.10">
    <property type="entry name" value="Alanine racemase"/>
    <property type="match status" value="1"/>
</dbReference>
<dbReference type="Proteomes" id="UP000001744">
    <property type="component" value="Unassembled WGS sequence"/>
</dbReference>
<evidence type="ECO:0000256" key="5">
    <source>
        <dbReference type="ARBA" id="ARBA00022723"/>
    </source>
</evidence>
<name>B6K7V4_SCHJY</name>
<evidence type="ECO:0000256" key="11">
    <source>
        <dbReference type="ARBA" id="ARBA00066349"/>
    </source>
</evidence>
<keyword evidence="16" id="KW-1185">Reference proteome</keyword>
<comment type="function">
    <text evidence="10">Catalyzes the conversion of D-serine to pyruvate and ammonia. May play a role in D-serine detoxification.</text>
</comment>
<evidence type="ECO:0000256" key="3">
    <source>
        <dbReference type="ARBA" id="ARBA00005323"/>
    </source>
</evidence>
<evidence type="ECO:0000259" key="14">
    <source>
        <dbReference type="SMART" id="SM01119"/>
    </source>
</evidence>
<dbReference type="GO" id="GO:0008721">
    <property type="term" value="F:D-serine ammonia-lyase activity"/>
    <property type="evidence" value="ECO:0000318"/>
    <property type="project" value="GO_Central"/>
</dbReference>
<keyword evidence="5" id="KW-0479">Metal-binding</keyword>
<dbReference type="OMA" id="WPRFYGW"/>
<proteinExistence type="inferred from homology"/>
<evidence type="ECO:0000256" key="2">
    <source>
        <dbReference type="ARBA" id="ARBA00001947"/>
    </source>
</evidence>
<dbReference type="GO" id="GO:0036088">
    <property type="term" value="P:D-serine catabolic process"/>
    <property type="evidence" value="ECO:0000318"/>
    <property type="project" value="GO_Central"/>
</dbReference>
<evidence type="ECO:0000256" key="4">
    <source>
        <dbReference type="ARBA" id="ARBA00022575"/>
    </source>
</evidence>
<evidence type="ECO:0000313" key="15">
    <source>
        <dbReference type="EMBL" id="EEB09608.1"/>
    </source>
</evidence>
<dbReference type="SMART" id="SM01119">
    <property type="entry name" value="D-ser_dehydrat"/>
    <property type="match status" value="1"/>
</dbReference>
<dbReference type="Gene3D" id="2.40.37.20">
    <property type="entry name" value="D-serine dehydratase-like domain"/>
    <property type="match status" value="1"/>
</dbReference>
<gene>
    <name evidence="15" type="ORF">SJAG_04827</name>
</gene>
<keyword evidence="7" id="KW-0663">Pyridoxal phosphate</keyword>
<dbReference type="FunFam" id="3.20.20.10:FF:000016">
    <property type="entry name" value="D-serine dehydratase"/>
    <property type="match status" value="1"/>
</dbReference>
<reference evidence="15 16" key="1">
    <citation type="journal article" date="2011" name="Science">
        <title>Comparative functional genomics of the fission yeasts.</title>
        <authorList>
            <person name="Rhind N."/>
            <person name="Chen Z."/>
            <person name="Yassour M."/>
            <person name="Thompson D.A."/>
            <person name="Haas B.J."/>
            <person name="Habib N."/>
            <person name="Wapinski I."/>
            <person name="Roy S."/>
            <person name="Lin M.F."/>
            <person name="Heiman D.I."/>
            <person name="Young S.K."/>
            <person name="Furuya K."/>
            <person name="Guo Y."/>
            <person name="Pidoux A."/>
            <person name="Chen H.M."/>
            <person name="Robbertse B."/>
            <person name="Goldberg J.M."/>
            <person name="Aoki K."/>
            <person name="Bayne E.H."/>
            <person name="Berlin A.M."/>
            <person name="Desjardins C.A."/>
            <person name="Dobbs E."/>
            <person name="Dukaj L."/>
            <person name="Fan L."/>
            <person name="FitzGerald M.G."/>
            <person name="French C."/>
            <person name="Gujja S."/>
            <person name="Hansen K."/>
            <person name="Keifenheim D."/>
            <person name="Levin J.Z."/>
            <person name="Mosher R.A."/>
            <person name="Mueller C.A."/>
            <person name="Pfiffner J."/>
            <person name="Priest M."/>
            <person name="Russ C."/>
            <person name="Smialowska A."/>
            <person name="Swoboda P."/>
            <person name="Sykes S.M."/>
            <person name="Vaughn M."/>
            <person name="Vengrova S."/>
            <person name="Yoder R."/>
            <person name="Zeng Q."/>
            <person name="Allshire R."/>
            <person name="Baulcombe D."/>
            <person name="Birren B.W."/>
            <person name="Brown W."/>
            <person name="Ekwall K."/>
            <person name="Kellis M."/>
            <person name="Leatherwood J."/>
            <person name="Levin H."/>
            <person name="Margalit H."/>
            <person name="Martienssen R."/>
            <person name="Nieduszynski C.A."/>
            <person name="Spatafora J.W."/>
            <person name="Friedman N."/>
            <person name="Dalgaard J.Z."/>
            <person name="Baumann P."/>
            <person name="Niki H."/>
            <person name="Regev A."/>
            <person name="Nusbaum C."/>
        </authorList>
    </citation>
    <scope>NUCLEOTIDE SEQUENCE [LARGE SCALE GENOMIC DNA]</scope>
    <source>
        <strain evidence="16">yFS275 / FY16936</strain>
    </source>
</reference>
<dbReference type="RefSeq" id="XP_002175901.1">
    <property type="nucleotide sequence ID" value="XM_002175865.1"/>
</dbReference>
<dbReference type="SUPFAM" id="SSF51419">
    <property type="entry name" value="PLP-binding barrel"/>
    <property type="match status" value="1"/>
</dbReference>
<dbReference type="STRING" id="402676.B6K7V4"/>
<accession>B6K7V4</accession>
<dbReference type="HOGENOM" id="CLU_031639_0_0_1"/>
<dbReference type="InterPro" id="IPR001608">
    <property type="entry name" value="Ala_racemase_N"/>
</dbReference>
<dbReference type="InterPro" id="IPR042208">
    <property type="entry name" value="D-ser_dehydrat-like_sf"/>
</dbReference>
<dbReference type="GeneID" id="7049406"/>
<evidence type="ECO:0000256" key="1">
    <source>
        <dbReference type="ARBA" id="ARBA00001933"/>
    </source>
</evidence>
<dbReference type="Pfam" id="PF01168">
    <property type="entry name" value="Ala_racemase_N"/>
    <property type="match status" value="1"/>
</dbReference>
<dbReference type="OrthoDB" id="20198at2759"/>
<dbReference type="EC" id="4.3.1.18" evidence="11"/>
<dbReference type="GO" id="GO:0009636">
    <property type="term" value="P:response to toxic substance"/>
    <property type="evidence" value="ECO:0007669"/>
    <property type="project" value="UniProtKB-KW"/>
</dbReference>
<evidence type="ECO:0000256" key="9">
    <source>
        <dbReference type="ARBA" id="ARBA00051198"/>
    </source>
</evidence>
<dbReference type="InterPro" id="IPR026956">
    <property type="entry name" value="D-ser_dehydrat-like_dom"/>
</dbReference>
<protein>
    <recommendedName>
        <fullName evidence="12">D-serine dehydratase</fullName>
        <ecNumber evidence="11">4.3.1.18</ecNumber>
    </recommendedName>
    <alternativeName>
        <fullName evidence="13">D-serine deaminase</fullName>
    </alternativeName>
</protein>
<comment type="catalytic activity">
    <reaction evidence="9">
        <text>D-serine = pyruvate + NH4(+)</text>
        <dbReference type="Rhea" id="RHEA:13977"/>
        <dbReference type="ChEBI" id="CHEBI:15361"/>
        <dbReference type="ChEBI" id="CHEBI:28938"/>
        <dbReference type="ChEBI" id="CHEBI:35247"/>
        <dbReference type="EC" id="4.3.1.18"/>
    </reaction>
    <physiologicalReaction direction="left-to-right" evidence="9">
        <dbReference type="Rhea" id="RHEA:13978"/>
    </physiologicalReaction>
</comment>
<comment type="similarity">
    <text evidence="3">Belongs to the DSD1 family.</text>
</comment>
<dbReference type="eggNOG" id="ENOG502QRZ0">
    <property type="taxonomic scope" value="Eukaryota"/>
</dbReference>
<dbReference type="InterPro" id="IPR029066">
    <property type="entry name" value="PLP-binding_barrel"/>
</dbReference>
<dbReference type="CDD" id="cd06817">
    <property type="entry name" value="PLPDE_III_DSD"/>
    <property type="match status" value="1"/>
</dbReference>
<comment type="cofactor">
    <cofactor evidence="2">
        <name>Zn(2+)</name>
        <dbReference type="ChEBI" id="CHEBI:29105"/>
    </cofactor>
</comment>
<dbReference type="GO" id="GO:0046872">
    <property type="term" value="F:metal ion binding"/>
    <property type="evidence" value="ECO:0007669"/>
    <property type="project" value="UniProtKB-KW"/>
</dbReference>
<evidence type="ECO:0000256" key="12">
    <source>
        <dbReference type="ARBA" id="ARBA00069616"/>
    </source>
</evidence>
<dbReference type="Pfam" id="PF14031">
    <property type="entry name" value="D-ser_dehydrat"/>
    <property type="match status" value="1"/>
</dbReference>
<evidence type="ECO:0000256" key="10">
    <source>
        <dbReference type="ARBA" id="ARBA00055764"/>
    </source>
</evidence>
<feature type="domain" description="D-serine dehydratase-like" evidence="14">
    <location>
        <begin position="293"/>
        <end position="393"/>
    </location>
</feature>
<dbReference type="PANTHER" id="PTHR28004:SF2">
    <property type="entry name" value="D-SERINE DEHYDRATASE"/>
    <property type="match status" value="1"/>
</dbReference>
<organism evidence="15 16">
    <name type="scientific">Schizosaccharomyces japonicus (strain yFS275 / FY16936)</name>
    <name type="common">Fission yeast</name>
    <dbReference type="NCBI Taxonomy" id="402676"/>
    <lineage>
        <taxon>Eukaryota</taxon>
        <taxon>Fungi</taxon>
        <taxon>Dikarya</taxon>
        <taxon>Ascomycota</taxon>
        <taxon>Taphrinomycotina</taxon>
        <taxon>Schizosaccharomycetes</taxon>
        <taxon>Schizosaccharomycetales</taxon>
        <taxon>Schizosaccharomycetaceae</taxon>
        <taxon>Schizosaccharomyces</taxon>
    </lineage>
</organism>
<keyword evidence="4" id="KW-0216">Detoxification</keyword>
<evidence type="ECO:0000313" key="16">
    <source>
        <dbReference type="Proteomes" id="UP000001744"/>
    </source>
</evidence>
<keyword evidence="8" id="KW-0456">Lyase</keyword>
<dbReference type="AlphaFoldDB" id="B6K7V4"/>
<dbReference type="EMBL" id="KE651168">
    <property type="protein sequence ID" value="EEB09608.1"/>
    <property type="molecule type" value="Genomic_DNA"/>
</dbReference>
<evidence type="ECO:0000256" key="6">
    <source>
        <dbReference type="ARBA" id="ARBA00022833"/>
    </source>
</evidence>
<evidence type="ECO:0000256" key="8">
    <source>
        <dbReference type="ARBA" id="ARBA00023239"/>
    </source>
</evidence>
<dbReference type="JaponicusDB" id="SJAG_04827"/>
<keyword evidence="6" id="KW-0862">Zinc</keyword>